<dbReference type="AlphaFoldDB" id="A0A1G6K6Q8"/>
<reference evidence="10 11" key="2">
    <citation type="submission" date="2016-10" db="EMBL/GenBank/DDBJ databases">
        <authorList>
            <person name="Varghese N."/>
            <person name="Submissions S."/>
        </authorList>
    </citation>
    <scope>NUCLEOTIDE SEQUENCE [LARGE SCALE GENOMIC DNA]</scope>
    <source>
        <strain evidence="5 13">WG10</strain>
        <strain evidence="6 11">WG2</strain>
        <strain evidence="8 10">WG5</strain>
    </source>
</reference>
<dbReference type="SMART" id="SM00086">
    <property type="entry name" value="PAC"/>
    <property type="match status" value="2"/>
</dbReference>
<keyword evidence="11" id="KW-1185">Reference proteome</keyword>
<feature type="domain" description="HD-GYP" evidence="4">
    <location>
        <begin position="421"/>
        <end position="609"/>
    </location>
</feature>
<dbReference type="EMBL" id="FNEH01000038">
    <property type="protein sequence ID" value="SDJ25774.1"/>
    <property type="molecule type" value="Genomic_DNA"/>
</dbReference>
<dbReference type="Proteomes" id="UP000295758">
    <property type="component" value="Unassembled WGS sequence"/>
</dbReference>
<accession>A0A1G6K6Q8</accession>
<dbReference type="Proteomes" id="UP000198612">
    <property type="component" value="Unassembled WGS sequence"/>
</dbReference>
<dbReference type="PROSITE" id="PS50112">
    <property type="entry name" value="PAS"/>
    <property type="match status" value="1"/>
</dbReference>
<dbReference type="Proteomes" id="UP000198945">
    <property type="component" value="Unassembled WGS sequence"/>
</dbReference>
<dbReference type="InterPro" id="IPR000014">
    <property type="entry name" value="PAS"/>
</dbReference>
<dbReference type="Pfam" id="PF00990">
    <property type="entry name" value="GGDEF"/>
    <property type="match status" value="1"/>
</dbReference>
<evidence type="ECO:0000259" key="2">
    <source>
        <dbReference type="PROSITE" id="PS50113"/>
    </source>
</evidence>
<sequence>MDITENIEKQKERFNLIIEGTNIGTWEWNIQSGKIIVNQTWAQMLGYNLEELKPSNIEDWRRLTHPQDLKKSNQAFKRHVEGKKEFYNAEIRMKHKEGHWIWVFDRGKIISWTEDGKPFKMFGSHIEITERKEANREVKKTKELLENLSDQAPGVLYQFRMFPDRSYTFPYASKGIYDIYEVNADEVKEDGSKAFEVIHPDDYEEFIQSIYDSFENLSIWESQHRVLLSEKGLRWMEGTSTPEQLDDGSVIWHGNIKDITERKKKEEKIKELTYRDSLTGLYNRRFFEEELKRLDTKRQLPISIIMADLNGLKLINDSYGHQKGDQLLEKTAKILKESLRKEDILARQGGDEFAILLPQTSKKEVLKVLNRIKEKVEKTKKDEIAVSIALGMSVKTEPDEDINKVYQQADDAMYKNKLSNSRSVKSHVVNNLINTLNIKSNETKDHSIRMKTLAYNFAKYLGLSDSELDRLSLLATLHDIGKITISENILKKKDKLTEKEWEIIKTHSEKGYKIASSSEEFAIIADEIYAHHERWDGNGYPRGLSEESIPYLARIISIIDAFDVMTHDRTYRKAMSKKEALAEIKRCAGSQFDPDLANKFIDSVKFERY</sequence>
<dbReference type="EMBL" id="SOAA01000035">
    <property type="protein sequence ID" value="TDS26387.1"/>
    <property type="molecule type" value="Genomic_DNA"/>
</dbReference>
<dbReference type="InterPro" id="IPR037522">
    <property type="entry name" value="HD_GYP_dom"/>
</dbReference>
<dbReference type="FunFam" id="3.30.70.270:FF:000001">
    <property type="entry name" value="Diguanylate cyclase domain protein"/>
    <property type="match status" value="1"/>
</dbReference>
<gene>
    <name evidence="9" type="ORF">BY453_13510</name>
    <name evidence="5" type="ORF">SAMN04488597_1049</name>
    <name evidence="6" type="ORF">SAMN04488598_13524</name>
    <name evidence="8" type="ORF">SAMN04515652_13324</name>
    <name evidence="7" type="ORF">SAMN04515654_13810</name>
</gene>
<dbReference type="GO" id="GO:0016740">
    <property type="term" value="F:transferase activity"/>
    <property type="evidence" value="ECO:0007669"/>
    <property type="project" value="UniProtKB-KW"/>
</dbReference>
<dbReference type="SMART" id="SM00267">
    <property type="entry name" value="GGDEF"/>
    <property type="match status" value="1"/>
</dbReference>
<dbReference type="NCBIfam" id="TIGR00229">
    <property type="entry name" value="sensory_box"/>
    <property type="match status" value="2"/>
</dbReference>
<dbReference type="Gene3D" id="1.10.3210.10">
    <property type="entry name" value="Hypothetical protein af1432"/>
    <property type="match status" value="1"/>
</dbReference>
<dbReference type="CDD" id="cd00130">
    <property type="entry name" value="PAS"/>
    <property type="match status" value="2"/>
</dbReference>
<evidence type="ECO:0000313" key="12">
    <source>
        <dbReference type="Proteomes" id="UP000295758"/>
    </source>
</evidence>
<evidence type="ECO:0000313" key="8">
    <source>
        <dbReference type="EMBL" id="SET16882.1"/>
    </source>
</evidence>
<dbReference type="PROSITE" id="PS51832">
    <property type="entry name" value="HD_GYP"/>
    <property type="match status" value="1"/>
</dbReference>
<dbReference type="InterPro" id="IPR052020">
    <property type="entry name" value="Cyclic_di-GMP/3'3'-cGAMP_PDE"/>
</dbReference>
<dbReference type="EMBL" id="FMYT01000004">
    <property type="protein sequence ID" value="SDC26729.1"/>
    <property type="molecule type" value="Genomic_DNA"/>
</dbReference>
<dbReference type="InterPro" id="IPR003607">
    <property type="entry name" value="HD/PDEase_dom"/>
</dbReference>
<dbReference type="InterPro" id="IPR029787">
    <property type="entry name" value="Nucleotide_cyclase"/>
</dbReference>
<name>A0A1G6K6Q8_9FIRM</name>
<feature type="domain" description="PAS" evidence="1">
    <location>
        <begin position="10"/>
        <end position="83"/>
    </location>
</feature>
<dbReference type="SMART" id="SM00091">
    <property type="entry name" value="PAS"/>
    <property type="match status" value="2"/>
</dbReference>
<evidence type="ECO:0000313" key="11">
    <source>
        <dbReference type="Proteomes" id="UP000199519"/>
    </source>
</evidence>
<evidence type="ECO:0000259" key="4">
    <source>
        <dbReference type="PROSITE" id="PS51832"/>
    </source>
</evidence>
<dbReference type="Pfam" id="PF08447">
    <property type="entry name" value="PAS_3"/>
    <property type="match status" value="2"/>
</dbReference>
<dbReference type="InterPro" id="IPR000160">
    <property type="entry name" value="GGDEF_dom"/>
</dbReference>
<protein>
    <submittedName>
        <fullName evidence="5">PAS domain S-box-containing protein/diguanylate cyclase (GGDEF) domain-containing protein/HDIG domain-containing protein</fullName>
    </submittedName>
    <submittedName>
        <fullName evidence="9">PAS domain S-box-containing protein/diguanylate cyclase (GGDEF)-like protein/putative nucleotidyltransferase with HDIG domain</fullName>
    </submittedName>
</protein>
<dbReference type="SMART" id="SM00471">
    <property type="entry name" value="HDc"/>
    <property type="match status" value="1"/>
</dbReference>
<dbReference type="EMBL" id="FOHG01000033">
    <property type="protein sequence ID" value="SET16882.1"/>
    <property type="molecule type" value="Genomic_DNA"/>
</dbReference>
<organism evidence="5 13">
    <name type="scientific">Halanaerobium congolense</name>
    <dbReference type="NCBI Taxonomy" id="54121"/>
    <lineage>
        <taxon>Bacteria</taxon>
        <taxon>Bacillati</taxon>
        <taxon>Bacillota</taxon>
        <taxon>Clostridia</taxon>
        <taxon>Halanaerobiales</taxon>
        <taxon>Halanaerobiaceae</taxon>
        <taxon>Halanaerobium</taxon>
    </lineage>
</organism>
<dbReference type="CDD" id="cd00077">
    <property type="entry name" value="HDc"/>
    <property type="match status" value="1"/>
</dbReference>
<dbReference type="PROSITE" id="PS50113">
    <property type="entry name" value="PAC"/>
    <property type="match status" value="1"/>
</dbReference>
<dbReference type="PROSITE" id="PS50887">
    <property type="entry name" value="GGDEF"/>
    <property type="match status" value="1"/>
</dbReference>
<dbReference type="RefSeq" id="WP_089717704.1">
    <property type="nucleotide sequence ID" value="NZ_FMYT01000004.1"/>
</dbReference>
<reference evidence="7" key="1">
    <citation type="submission" date="2016-10" db="EMBL/GenBank/DDBJ databases">
        <authorList>
            <person name="de Groot N.N."/>
        </authorList>
    </citation>
    <scope>NUCLEOTIDE SEQUENCE [LARGE SCALE GENOMIC DNA]</scope>
    <source>
        <strain evidence="7">WG7</strain>
    </source>
</reference>
<evidence type="ECO:0000313" key="5">
    <source>
        <dbReference type="EMBL" id="SDC26729.1"/>
    </source>
</evidence>
<dbReference type="Proteomes" id="UP000199519">
    <property type="component" value="Unassembled WGS sequence"/>
</dbReference>
<dbReference type="InterPro" id="IPR013655">
    <property type="entry name" value="PAS_fold_3"/>
</dbReference>
<dbReference type="Gene3D" id="3.30.450.20">
    <property type="entry name" value="PAS domain"/>
    <property type="match status" value="2"/>
</dbReference>
<dbReference type="InterPro" id="IPR001610">
    <property type="entry name" value="PAC"/>
</dbReference>
<dbReference type="Gene3D" id="3.30.70.270">
    <property type="match status" value="1"/>
</dbReference>
<evidence type="ECO:0000259" key="3">
    <source>
        <dbReference type="PROSITE" id="PS50887"/>
    </source>
</evidence>
<dbReference type="InterPro" id="IPR035965">
    <property type="entry name" value="PAS-like_dom_sf"/>
</dbReference>
<evidence type="ECO:0000313" key="6">
    <source>
        <dbReference type="EMBL" id="SDF97589.1"/>
    </source>
</evidence>
<dbReference type="SUPFAM" id="SSF55785">
    <property type="entry name" value="PYP-like sensor domain (PAS domain)"/>
    <property type="match status" value="2"/>
</dbReference>
<dbReference type="NCBIfam" id="TIGR00277">
    <property type="entry name" value="HDIG"/>
    <property type="match status" value="1"/>
</dbReference>
<dbReference type="Proteomes" id="UP000324896">
    <property type="component" value="Unassembled WGS sequence"/>
</dbReference>
<dbReference type="InterPro" id="IPR043128">
    <property type="entry name" value="Rev_trsase/Diguanyl_cyclase"/>
</dbReference>
<dbReference type="Pfam" id="PF13487">
    <property type="entry name" value="HD_5"/>
    <property type="match status" value="1"/>
</dbReference>
<dbReference type="SUPFAM" id="SSF109604">
    <property type="entry name" value="HD-domain/PDEase-like"/>
    <property type="match status" value="1"/>
</dbReference>
<feature type="domain" description="PAC" evidence="2">
    <location>
        <begin position="87"/>
        <end position="140"/>
    </location>
</feature>
<evidence type="ECO:0000313" key="7">
    <source>
        <dbReference type="EMBL" id="SDJ25774.1"/>
    </source>
</evidence>
<dbReference type="InterPro" id="IPR000700">
    <property type="entry name" value="PAS-assoc_C"/>
</dbReference>
<reference evidence="9 12" key="3">
    <citation type="submission" date="2019-03" db="EMBL/GenBank/DDBJ databases">
        <title>Deep subsurface shale carbon reservoir microbial communities from Ohio and West Virginia, USA.</title>
        <authorList>
            <person name="Wrighton K."/>
        </authorList>
    </citation>
    <scope>NUCLEOTIDE SEQUENCE [LARGE SCALE GENOMIC DNA]</scope>
    <source>
        <strain evidence="9 12">UTICA-S4D12</strain>
    </source>
</reference>
<evidence type="ECO:0000313" key="10">
    <source>
        <dbReference type="Proteomes" id="UP000198612"/>
    </source>
</evidence>
<evidence type="ECO:0000313" key="9">
    <source>
        <dbReference type="EMBL" id="TDS26387.1"/>
    </source>
</evidence>
<dbReference type="SUPFAM" id="SSF55073">
    <property type="entry name" value="Nucleotide cyclase"/>
    <property type="match status" value="1"/>
</dbReference>
<dbReference type="PANTHER" id="PTHR45228:SF1">
    <property type="entry name" value="CYCLIC DI-GMP PHOSPHODIESTERASE TM_0186"/>
    <property type="match status" value="1"/>
</dbReference>
<dbReference type="CDD" id="cd01949">
    <property type="entry name" value="GGDEF"/>
    <property type="match status" value="1"/>
</dbReference>
<dbReference type="EMBL" id="FNBJ01000035">
    <property type="protein sequence ID" value="SDF97589.1"/>
    <property type="molecule type" value="Genomic_DNA"/>
</dbReference>
<proteinExistence type="predicted"/>
<keyword evidence="9" id="KW-0808">Transferase</keyword>
<evidence type="ECO:0000259" key="1">
    <source>
        <dbReference type="PROSITE" id="PS50112"/>
    </source>
</evidence>
<dbReference type="PANTHER" id="PTHR45228">
    <property type="entry name" value="CYCLIC DI-GMP PHOSPHODIESTERASE TM_0186-RELATED"/>
    <property type="match status" value="1"/>
</dbReference>
<dbReference type="InterPro" id="IPR006675">
    <property type="entry name" value="HDIG_dom"/>
</dbReference>
<feature type="domain" description="GGDEF" evidence="3">
    <location>
        <begin position="300"/>
        <end position="429"/>
    </location>
</feature>
<evidence type="ECO:0000313" key="13">
    <source>
        <dbReference type="Proteomes" id="UP000324896"/>
    </source>
</evidence>
<dbReference type="NCBIfam" id="TIGR00254">
    <property type="entry name" value="GGDEF"/>
    <property type="match status" value="1"/>
</dbReference>